<evidence type="ECO:0000256" key="1">
    <source>
        <dbReference type="ARBA" id="ARBA00004651"/>
    </source>
</evidence>
<dbReference type="GO" id="GO:0005886">
    <property type="term" value="C:plasma membrane"/>
    <property type="evidence" value="ECO:0007669"/>
    <property type="project" value="UniProtKB-SubCell"/>
</dbReference>
<protein>
    <submittedName>
        <fullName evidence="9">Mannosyltransferase</fullName>
    </submittedName>
</protein>
<organism evidence="9 10">
    <name type="scientific">Rhodococcus spelaei</name>
    <dbReference type="NCBI Taxonomy" id="2546320"/>
    <lineage>
        <taxon>Bacteria</taxon>
        <taxon>Bacillati</taxon>
        <taxon>Actinomycetota</taxon>
        <taxon>Actinomycetes</taxon>
        <taxon>Mycobacteriales</taxon>
        <taxon>Nocardiaceae</taxon>
        <taxon>Rhodococcus</taxon>
    </lineage>
</organism>
<keyword evidence="5 8" id="KW-0812">Transmembrane</keyword>
<keyword evidence="3 9" id="KW-0328">Glycosyltransferase</keyword>
<keyword evidence="2" id="KW-1003">Cell membrane</keyword>
<feature type="transmembrane region" description="Helical" evidence="8">
    <location>
        <begin position="335"/>
        <end position="354"/>
    </location>
</feature>
<sequence length="509" mass="54811">MPESVRTRRWDALLVGVLAVVLGAAGSWIPSFWYDEVATLHSGGRSPSDLWRMLGNIDAVHGLYYAGMHYWLGAFGPSEFSARLPSALAVGAAAAGVVVLGARLGTRRLGVVSGVVFVLLPRVGWAAVEARGYALTVAAAVWLTVILVAAPTVRGRWRRAAAWSGYAVALAVSIVLFAYLATMIAAHLLTLLARKEVRSSWRGWSVAAAAGTAGAAPFLAVVRAQSGQVGWIPPLDSHLPRALAEYQWFVGAPGFAVAFGVLLVVAAVVTATRGGDGTWRRVLAVAVPWTVVPTAALLIYSVVESPMYLDRYVAFTTPAAALLGGLALTRITARWWTTTLTVAVFAALVVPGYLAQRGPYAKPSGMDFSEVNRFAGEHLRPGDCVLFGAAAWNPASQRLVEDVRPAAFDGVRDLGAGRTAASEGSLWELERAVTDPVEPLASCQALWYFTDQERDATRTVRHTSNELWTLPPHHFEDTAQFAEFTRAGLRIEDRWSFNVTQVVLLRPQR</sequence>
<keyword evidence="7 8" id="KW-0472">Membrane</keyword>
<feature type="transmembrane region" description="Helical" evidence="8">
    <location>
        <begin position="309"/>
        <end position="328"/>
    </location>
</feature>
<dbReference type="AlphaFoldDB" id="A0A541BR88"/>
<evidence type="ECO:0000256" key="6">
    <source>
        <dbReference type="ARBA" id="ARBA00022989"/>
    </source>
</evidence>
<feature type="transmembrane region" description="Helical" evidence="8">
    <location>
        <begin position="84"/>
        <end position="102"/>
    </location>
</feature>
<dbReference type="RefSeq" id="WP_142094928.1">
    <property type="nucleotide sequence ID" value="NZ_VIGH01000001.1"/>
</dbReference>
<feature type="transmembrane region" description="Helical" evidence="8">
    <location>
        <begin position="12"/>
        <end position="33"/>
    </location>
</feature>
<feature type="transmembrane region" description="Helical" evidence="8">
    <location>
        <begin position="108"/>
        <end position="125"/>
    </location>
</feature>
<dbReference type="InterPro" id="IPR050297">
    <property type="entry name" value="LipidA_mod_glycosyltrf_83"/>
</dbReference>
<evidence type="ECO:0000313" key="10">
    <source>
        <dbReference type="Proteomes" id="UP000316256"/>
    </source>
</evidence>
<accession>A0A541BR88</accession>
<feature type="transmembrane region" description="Helical" evidence="8">
    <location>
        <begin position="204"/>
        <end position="226"/>
    </location>
</feature>
<gene>
    <name evidence="9" type="ORF">FK531_01830</name>
</gene>
<keyword evidence="10" id="KW-1185">Reference proteome</keyword>
<evidence type="ECO:0000256" key="7">
    <source>
        <dbReference type="ARBA" id="ARBA00023136"/>
    </source>
</evidence>
<dbReference type="Proteomes" id="UP000316256">
    <property type="component" value="Unassembled WGS sequence"/>
</dbReference>
<evidence type="ECO:0000256" key="8">
    <source>
        <dbReference type="SAM" id="Phobius"/>
    </source>
</evidence>
<feature type="transmembrane region" description="Helical" evidence="8">
    <location>
        <begin position="165"/>
        <end position="192"/>
    </location>
</feature>
<dbReference type="PANTHER" id="PTHR33908:SF3">
    <property type="entry name" value="UNDECAPRENYL PHOSPHATE-ALPHA-4-AMINO-4-DEOXY-L-ARABINOSE ARABINOSYL TRANSFERASE"/>
    <property type="match status" value="1"/>
</dbReference>
<evidence type="ECO:0000313" key="9">
    <source>
        <dbReference type="EMBL" id="TQF74844.1"/>
    </source>
</evidence>
<evidence type="ECO:0000256" key="2">
    <source>
        <dbReference type="ARBA" id="ARBA00022475"/>
    </source>
</evidence>
<feature type="transmembrane region" description="Helical" evidence="8">
    <location>
        <begin position="132"/>
        <end position="153"/>
    </location>
</feature>
<feature type="transmembrane region" description="Helical" evidence="8">
    <location>
        <begin position="282"/>
        <end position="303"/>
    </location>
</feature>
<dbReference type="GO" id="GO:0009103">
    <property type="term" value="P:lipopolysaccharide biosynthetic process"/>
    <property type="evidence" value="ECO:0007669"/>
    <property type="project" value="UniProtKB-ARBA"/>
</dbReference>
<comment type="caution">
    <text evidence="9">The sequence shown here is derived from an EMBL/GenBank/DDBJ whole genome shotgun (WGS) entry which is preliminary data.</text>
</comment>
<comment type="subcellular location">
    <subcellularLocation>
        <location evidence="1">Cell membrane</location>
        <topology evidence="1">Multi-pass membrane protein</topology>
    </subcellularLocation>
</comment>
<dbReference type="GO" id="GO:0016763">
    <property type="term" value="F:pentosyltransferase activity"/>
    <property type="evidence" value="ECO:0007669"/>
    <property type="project" value="TreeGrafter"/>
</dbReference>
<reference evidence="9 10" key="1">
    <citation type="submission" date="2019-06" db="EMBL/GenBank/DDBJ databases">
        <title>Rhodococcus spaelei sp. nov., isolated from a cave.</title>
        <authorList>
            <person name="Lee S.D."/>
        </authorList>
    </citation>
    <scope>NUCLEOTIDE SEQUENCE [LARGE SCALE GENOMIC DNA]</scope>
    <source>
        <strain evidence="9 10">C9-5</strain>
    </source>
</reference>
<dbReference type="PANTHER" id="PTHR33908">
    <property type="entry name" value="MANNOSYLTRANSFERASE YKCB-RELATED"/>
    <property type="match status" value="1"/>
</dbReference>
<evidence type="ECO:0000256" key="3">
    <source>
        <dbReference type="ARBA" id="ARBA00022676"/>
    </source>
</evidence>
<keyword evidence="6 8" id="KW-1133">Transmembrane helix</keyword>
<evidence type="ECO:0000256" key="4">
    <source>
        <dbReference type="ARBA" id="ARBA00022679"/>
    </source>
</evidence>
<dbReference type="EMBL" id="VIGH01000001">
    <property type="protein sequence ID" value="TQF74844.1"/>
    <property type="molecule type" value="Genomic_DNA"/>
</dbReference>
<evidence type="ECO:0000256" key="5">
    <source>
        <dbReference type="ARBA" id="ARBA00022692"/>
    </source>
</evidence>
<dbReference type="OrthoDB" id="5318634at2"/>
<proteinExistence type="predicted"/>
<feature type="transmembrane region" description="Helical" evidence="8">
    <location>
        <begin position="246"/>
        <end position="270"/>
    </location>
</feature>
<dbReference type="GO" id="GO:0010041">
    <property type="term" value="P:response to iron(III) ion"/>
    <property type="evidence" value="ECO:0007669"/>
    <property type="project" value="TreeGrafter"/>
</dbReference>
<name>A0A541BR88_9NOCA</name>
<keyword evidence="4 9" id="KW-0808">Transferase</keyword>